<evidence type="ECO:0000256" key="1">
    <source>
        <dbReference type="ARBA" id="ARBA00004141"/>
    </source>
</evidence>
<dbReference type="PANTHER" id="PTHR10057">
    <property type="entry name" value="PERIPHERAL-TYPE BENZODIAZEPINE RECEPTOR"/>
    <property type="match status" value="1"/>
</dbReference>
<dbReference type="FunFam" id="1.20.1260.100:FF:000001">
    <property type="entry name" value="translocator protein 2"/>
    <property type="match status" value="1"/>
</dbReference>
<reference evidence="7 8" key="1">
    <citation type="submission" date="2019-10" db="EMBL/GenBank/DDBJ databases">
        <authorList>
            <person name="Palmer J.M."/>
        </authorList>
    </citation>
    <scope>NUCLEOTIDE SEQUENCE [LARGE SCALE GENOMIC DNA]</scope>
    <source>
        <strain evidence="7 8">TWF696</strain>
    </source>
</reference>
<dbReference type="InterPro" id="IPR038330">
    <property type="entry name" value="TspO/MBR-related_sf"/>
</dbReference>
<organism evidence="7 8">
    <name type="scientific">Orbilia brochopaga</name>
    <dbReference type="NCBI Taxonomy" id="3140254"/>
    <lineage>
        <taxon>Eukaryota</taxon>
        <taxon>Fungi</taxon>
        <taxon>Dikarya</taxon>
        <taxon>Ascomycota</taxon>
        <taxon>Pezizomycotina</taxon>
        <taxon>Orbiliomycetes</taxon>
        <taxon>Orbiliales</taxon>
        <taxon>Orbiliaceae</taxon>
        <taxon>Orbilia</taxon>
    </lineage>
</organism>
<evidence type="ECO:0008006" key="9">
    <source>
        <dbReference type="Google" id="ProtNLM"/>
    </source>
</evidence>
<dbReference type="PANTHER" id="PTHR10057:SF0">
    <property type="entry name" value="TRANSLOCATOR PROTEIN"/>
    <property type="match status" value="1"/>
</dbReference>
<feature type="transmembrane region" description="Helical" evidence="6">
    <location>
        <begin position="92"/>
        <end position="110"/>
    </location>
</feature>
<evidence type="ECO:0000256" key="3">
    <source>
        <dbReference type="ARBA" id="ARBA00022692"/>
    </source>
</evidence>
<dbReference type="GO" id="GO:0005741">
    <property type="term" value="C:mitochondrial outer membrane"/>
    <property type="evidence" value="ECO:0007669"/>
    <property type="project" value="TreeGrafter"/>
</dbReference>
<dbReference type="AlphaFoldDB" id="A0AAV9U746"/>
<evidence type="ECO:0000256" key="5">
    <source>
        <dbReference type="ARBA" id="ARBA00023136"/>
    </source>
</evidence>
<feature type="transmembrane region" description="Helical" evidence="6">
    <location>
        <begin position="122"/>
        <end position="144"/>
    </location>
</feature>
<feature type="transmembrane region" description="Helical" evidence="6">
    <location>
        <begin position="20"/>
        <end position="41"/>
    </location>
</feature>
<name>A0AAV9U746_9PEZI</name>
<keyword evidence="3 6" id="KW-0812">Transmembrane</keyword>
<keyword evidence="8" id="KW-1185">Reference proteome</keyword>
<feature type="transmembrane region" description="Helical" evidence="6">
    <location>
        <begin position="62"/>
        <end position="80"/>
    </location>
</feature>
<evidence type="ECO:0000313" key="7">
    <source>
        <dbReference type="EMBL" id="KAK6336421.1"/>
    </source>
</evidence>
<dbReference type="EMBL" id="JAVHNQ010000011">
    <property type="protein sequence ID" value="KAK6336421.1"/>
    <property type="molecule type" value="Genomic_DNA"/>
</dbReference>
<dbReference type="Pfam" id="PF03073">
    <property type="entry name" value="TspO_MBR"/>
    <property type="match status" value="1"/>
</dbReference>
<comment type="caution">
    <text evidence="7">The sequence shown here is derived from an EMBL/GenBank/DDBJ whole genome shotgun (WGS) entry which is preliminary data.</text>
</comment>
<dbReference type="Proteomes" id="UP001375240">
    <property type="component" value="Unassembled WGS sequence"/>
</dbReference>
<evidence type="ECO:0000256" key="2">
    <source>
        <dbReference type="ARBA" id="ARBA00007524"/>
    </source>
</evidence>
<keyword evidence="4 6" id="KW-1133">Transmembrane helix</keyword>
<evidence type="ECO:0000256" key="4">
    <source>
        <dbReference type="ARBA" id="ARBA00022989"/>
    </source>
</evidence>
<evidence type="ECO:0000256" key="6">
    <source>
        <dbReference type="SAM" id="Phobius"/>
    </source>
</evidence>
<proteinExistence type="inferred from homology"/>
<evidence type="ECO:0000313" key="8">
    <source>
        <dbReference type="Proteomes" id="UP001375240"/>
    </source>
</evidence>
<accession>A0AAV9U746</accession>
<dbReference type="InterPro" id="IPR004307">
    <property type="entry name" value="TspO_MBR"/>
</dbReference>
<dbReference type="CDD" id="cd15904">
    <property type="entry name" value="TSPO_MBR"/>
    <property type="match status" value="1"/>
</dbReference>
<protein>
    <recommendedName>
        <fullName evidence="9">Translocator protein</fullName>
    </recommendedName>
</protein>
<feature type="transmembrane region" description="Helical" evidence="6">
    <location>
        <begin position="156"/>
        <end position="176"/>
    </location>
</feature>
<comment type="subcellular location">
    <subcellularLocation>
        <location evidence="1">Membrane</location>
        <topology evidence="1">Multi-pass membrane protein</topology>
    </subcellularLocation>
</comment>
<dbReference type="Gene3D" id="1.20.1260.100">
    <property type="entry name" value="TspO/MBR protein"/>
    <property type="match status" value="1"/>
</dbReference>
<gene>
    <name evidence="7" type="ORF">TWF696_001976</name>
</gene>
<dbReference type="GO" id="GO:0033013">
    <property type="term" value="P:tetrapyrrole metabolic process"/>
    <property type="evidence" value="ECO:0007669"/>
    <property type="project" value="UniProtKB-ARBA"/>
</dbReference>
<comment type="similarity">
    <text evidence="2">Belongs to the TspO/BZRP family.</text>
</comment>
<sequence>MPVWGTSLQTLGLGLPTRLLASPAACTILPIALGSAVGWSLSPSIKRKIYDSLRQPPLHPPSYLFPPVWTLLYGLMGYSIHHFHATSSTHPSFPATTALYTLQLSLNLLWTPLFFGLERPALACVDILALGGCISALTANYFAAGDSVAGWCMVPYVAWVSFATYLNVGVGVLNGWEMRSKRAAPKKE</sequence>
<keyword evidence="5 6" id="KW-0472">Membrane</keyword>